<evidence type="ECO:0000313" key="2">
    <source>
        <dbReference type="Proteomes" id="UP001057452"/>
    </source>
</evidence>
<proteinExistence type="predicted"/>
<comment type="caution">
    <text evidence="1">The sequence shown here is derived from an EMBL/GenBank/DDBJ whole genome shotgun (WGS) entry which is preliminary data.</text>
</comment>
<accession>A0ACB9WAA8</accession>
<protein>
    <submittedName>
        <fullName evidence="1">Uncharacterized protein</fullName>
    </submittedName>
</protein>
<sequence length="2140" mass="242745">MDWISSPPEQIWGESESAVEEQTSSKNPGRMTDLCRNETDNSPPLQLHTLREFEQHLNDLKKENFSLKLRIYFLEERIQQKYEESSEDVYRTNIELKVEVESLKQELQEKQQHLDKALTTAESLTNHNEAELQRRCRERQQEIDHMEQVLETKIQLLQEEAQLAHSEAERMASLAGSQSHNSLRSLDTPMEDIPEDERPPSLLSPFNTNKDRLIEELTKELCSKEVLITELSGEKTTLTFRVDELEGQVQELSSSLLQKDKDVDFYQEELGQERLRIEQEMQSLVEEQQSQLNQYECAAGQCVRELQKAQLQVQSLQAKIHESEANNMKLQEKLHEMECELRSIRQAAQSQERTIQGLSESISTKDSEAQELYQLMEGQNSTLCKLRDMIHRNQLTQCTTPEGVRESVKLAQLQGELLAVQSSLFSLGLELEASQRSVRQNQRQGEDMSRFKDRLNSDLQEAQQHREVTEKHNQDLRCALQKTRSELQAKEAALKEAEAERHTGLQEKERSIAQLKHTLQDKEQQLQEYSEMMESTGSSKPRDALLEKLRERIQDRDRALERSIDDKFRCVEEREGQVRRLQLALREKERDLERLRCILSNNEETITSLDALVRGKDLELEQAAEAYRNLQWLKQQSEEKERNTLREKDSIISQLQEALQTHSQEAQDLTATLVARVQDGPTEVVEELKARLALREKLFQELLSDRSRQSSEHRAQVQDMLNTLSSKDQYLQDSSYRLSLVISERSGQLQELRRHLSSREQELCKLNQEKERETEGDTENLRSLLKEKEAFIKELMQSQEESMQPSFTDREDEVTALQEELQLVVKKEKEAQAELSALRSSLAHQDITDHQCVLEQLVSEYNKLNDALRAEKRVYQNLTNIHTRSDSSEKIQALHTELDSVQALRRQLEEVLAKTRNMAVVLEREANRQPDFGELSTEEEEGDDEEGSSDEFTDSIEDDEKVTARSLASIRVCGAEGVTSALVSDVKQLEEAKNTLEVQLKEIKSQLERDGYNSVAQMRSALQGLQQEKQALKDRKRGHLCVSLSDDHGKRDCKRPRCLTTPHHTQQPETEVEPPGDSSEVGVLWQDIEEGLREQASRLSSNLAVSHQENRELQERLMVSEATVHAQAEQLKDYRDLLTETSVQQANKQVQVDLQDLGYETCGRSENEAEREDASSPEFDDLEMCTSLSNQQDYEGGGGSWYAGSSNTDGYEMGDESASLQHLVQDLRSQLTRCHKVIRGLQLRVRSLSTTSDYASSLERTPRKVNWAFETSPAPSGAEEDEGWMSDTQGVRSGSKPSRELQELMARVASLESQLKSSRLEGKGQAEEGKCATWPGKYNTLIQAQARELSHLRQRMREGQGVCHILTQHLGDTTKAFEELLRANDIDYYMGQSFREQLAQNSALAQRAVAKIIGRERAESHDDKAGHELLALRLSKELQQKDKIIESLHTKLAAAIPGGAAGTTDQNETSLHPPFLLMASSRPPAAVPTCFAPPLLGFTSHSSRALFSDPLSFSLSGPCGPDAWGREVYSAPQPRALSVLAVRPELDTLYRQMMERNSGFAVPHDKPLFSLSPGGHNQHDLSSYSHHHAFQQRDSVGHGQQGQQGGGYSGSGHLQGGSHTGVHLMEEHLREVRCLRQRLEESIRTNERLRLQLEERLASNGRNGGAPTNIYIQGLDTVTQLSNEIRVLKEENVGLQSRLQASTDTCEEVVQLREAVFTARARLKQAELEAEQWKEELRRLQAHSQEQGQQIHILRQERLASQEKTNRLQHEVSLLQQQLCESRELIHSLQNELQVYDQVCSSTKAKKGFLCELPGLPVELGELLGEVRSLRAQLQNSVQENSALKQLELHKQLEQKLGMGSPRTPSLSALTASPQRDNFYRRQLLHDPAPSPPVRDIDLDDSHSTANAEPLDPHSELEGDAPDGSFANRNGRHAIGHVDDFGALQQQVLEGRSLVQRMETALQACLSPPLLEGDRKQSSELGLDYGCVKSLLSNTKTLRQILEEAMSLLKMFWRAALPSSDPSMQNLKKLRVSEQEEVLKGTIQRLRSTSRTKENMEHFIVNQLSRTRDVLKKARTNLEKNELRLSSLSSSSSSPYADEDPGVSARERPAHRSFLKISSASGAAANQRPAARKRSSQCLL</sequence>
<organism evidence="1 2">
    <name type="scientific">Chaenocephalus aceratus</name>
    <name type="common">Blackfin icefish</name>
    <name type="synonym">Chaenichthys aceratus</name>
    <dbReference type="NCBI Taxonomy" id="36190"/>
    <lineage>
        <taxon>Eukaryota</taxon>
        <taxon>Metazoa</taxon>
        <taxon>Chordata</taxon>
        <taxon>Craniata</taxon>
        <taxon>Vertebrata</taxon>
        <taxon>Euteleostomi</taxon>
        <taxon>Actinopterygii</taxon>
        <taxon>Neopterygii</taxon>
        <taxon>Teleostei</taxon>
        <taxon>Neoteleostei</taxon>
        <taxon>Acanthomorphata</taxon>
        <taxon>Eupercaria</taxon>
        <taxon>Perciformes</taxon>
        <taxon>Notothenioidei</taxon>
        <taxon>Channichthyidae</taxon>
        <taxon>Chaenocephalus</taxon>
    </lineage>
</organism>
<name>A0ACB9WAA8_CHAAC</name>
<dbReference type="Proteomes" id="UP001057452">
    <property type="component" value="Chromosome 17"/>
</dbReference>
<reference evidence="1" key="1">
    <citation type="submission" date="2022-05" db="EMBL/GenBank/DDBJ databases">
        <title>Chromosome-level genome of Chaenocephalus aceratus.</title>
        <authorList>
            <person name="Park H."/>
        </authorList>
    </citation>
    <scope>NUCLEOTIDE SEQUENCE</scope>
    <source>
        <strain evidence="1">KU_202001</strain>
    </source>
</reference>
<gene>
    <name evidence="1" type="ORF">KUCAC02_018728</name>
</gene>
<dbReference type="EMBL" id="CM043801">
    <property type="protein sequence ID" value="KAI4809872.1"/>
    <property type="molecule type" value="Genomic_DNA"/>
</dbReference>
<evidence type="ECO:0000313" key="1">
    <source>
        <dbReference type="EMBL" id="KAI4809872.1"/>
    </source>
</evidence>
<keyword evidence="2" id="KW-1185">Reference proteome</keyword>